<comment type="similarity">
    <text evidence="7">Belongs to the metallo-dependent hydrolases superfamily. HutI family.</text>
</comment>
<evidence type="ECO:0000313" key="10">
    <source>
        <dbReference type="Proteomes" id="UP000322976"/>
    </source>
</evidence>
<gene>
    <name evidence="7" type="primary">hutI</name>
    <name evidence="9" type="ORF">FWJ32_02535</name>
</gene>
<keyword evidence="10" id="KW-1185">Reference proteome</keyword>
<dbReference type="SUPFAM" id="SSF51556">
    <property type="entry name" value="Metallo-dependent hydrolases"/>
    <property type="match status" value="1"/>
</dbReference>
<feature type="binding site" evidence="7">
    <location>
        <position position="320"/>
    </location>
    <ligand>
        <name>Fe(3+)</name>
        <dbReference type="ChEBI" id="CHEBI:29034"/>
    </ligand>
</feature>
<dbReference type="EC" id="3.5.2.7" evidence="1 7"/>
<keyword evidence="2 7" id="KW-0479">Metal-binding</keyword>
<protein>
    <recommendedName>
        <fullName evidence="1 7">Imidazolonepropionase</fullName>
        <ecNumber evidence="1 7">3.5.2.7</ecNumber>
    </recommendedName>
    <alternativeName>
        <fullName evidence="7">Imidazolone-5-propionate hydrolase</fullName>
    </alternativeName>
</protein>
<dbReference type="NCBIfam" id="TIGR01224">
    <property type="entry name" value="hutI"/>
    <property type="match status" value="1"/>
</dbReference>
<feature type="binding site" evidence="7">
    <location>
        <position position="78"/>
    </location>
    <ligand>
        <name>Zn(2+)</name>
        <dbReference type="ChEBI" id="CHEBI:29105"/>
    </ligand>
</feature>
<dbReference type="Gene3D" id="3.20.20.140">
    <property type="entry name" value="Metal-dependent hydrolases"/>
    <property type="match status" value="1"/>
</dbReference>
<feature type="binding site" evidence="7">
    <location>
        <position position="246"/>
    </location>
    <ligand>
        <name>Fe(3+)</name>
        <dbReference type="ChEBI" id="CHEBI:29034"/>
    </ligand>
</feature>
<evidence type="ECO:0000256" key="6">
    <source>
        <dbReference type="ARBA" id="ARBA00023004"/>
    </source>
</evidence>
<feature type="binding site" evidence="7">
    <location>
        <position position="78"/>
    </location>
    <ligand>
        <name>Fe(3+)</name>
        <dbReference type="ChEBI" id="CHEBI:29034"/>
    </ligand>
</feature>
<dbReference type="GO" id="GO:0005506">
    <property type="term" value="F:iron ion binding"/>
    <property type="evidence" value="ECO:0007669"/>
    <property type="project" value="UniProtKB-UniRule"/>
</dbReference>
<accession>A0A5D8QFC8</accession>
<feature type="binding site" evidence="7">
    <location>
        <position position="76"/>
    </location>
    <ligand>
        <name>Fe(3+)</name>
        <dbReference type="ChEBI" id="CHEBI:29034"/>
    </ligand>
</feature>
<dbReference type="GO" id="GO:0019556">
    <property type="term" value="P:L-histidine catabolic process to glutamate and formamide"/>
    <property type="evidence" value="ECO:0007669"/>
    <property type="project" value="UniProtKB-UniRule"/>
</dbReference>
<comment type="function">
    <text evidence="7">Catalyzes the hydrolytic cleavage of the carbon-nitrogen bond in imidazolone-5-propanoate to yield N-formimidoyl-L-glutamate. It is the third step in the universal histidine degradation pathway.</text>
</comment>
<name>A0A5D8QFC8_9THEO</name>
<keyword evidence="4 7" id="KW-0369">Histidine metabolism</keyword>
<dbReference type="InterPro" id="IPR032466">
    <property type="entry name" value="Metal_Hydrolase"/>
</dbReference>
<keyword evidence="3 7" id="KW-0378">Hydrolase</keyword>
<dbReference type="InterPro" id="IPR006680">
    <property type="entry name" value="Amidohydro-rel"/>
</dbReference>
<dbReference type="UniPathway" id="UPA00379">
    <property type="reaction ID" value="UER00551"/>
</dbReference>
<dbReference type="PANTHER" id="PTHR42752">
    <property type="entry name" value="IMIDAZOLONEPROPIONASE"/>
    <property type="match status" value="1"/>
</dbReference>
<evidence type="ECO:0000256" key="4">
    <source>
        <dbReference type="ARBA" id="ARBA00022808"/>
    </source>
</evidence>
<evidence type="ECO:0000256" key="1">
    <source>
        <dbReference type="ARBA" id="ARBA00012864"/>
    </source>
</evidence>
<evidence type="ECO:0000313" key="9">
    <source>
        <dbReference type="EMBL" id="TZE83212.1"/>
    </source>
</evidence>
<evidence type="ECO:0000256" key="3">
    <source>
        <dbReference type="ARBA" id="ARBA00022801"/>
    </source>
</evidence>
<comment type="pathway">
    <text evidence="7">Amino-acid degradation; L-histidine degradation into L-glutamate; N-formimidoyl-L-glutamate from L-histidine: step 3/3.</text>
</comment>
<comment type="subcellular location">
    <subcellularLocation>
        <location evidence="7">Cytoplasm</location>
    </subcellularLocation>
</comment>
<dbReference type="RefSeq" id="WP_149544403.1">
    <property type="nucleotide sequence ID" value="NZ_VTPS01000002.1"/>
</dbReference>
<feature type="binding site" evidence="7">
    <location>
        <position position="76"/>
    </location>
    <ligand>
        <name>Zn(2+)</name>
        <dbReference type="ChEBI" id="CHEBI:29105"/>
    </ligand>
</feature>
<dbReference type="GO" id="GO:0050480">
    <property type="term" value="F:imidazolonepropionase activity"/>
    <property type="evidence" value="ECO:0007669"/>
    <property type="project" value="UniProtKB-UniRule"/>
</dbReference>
<dbReference type="EMBL" id="VTPS01000002">
    <property type="protein sequence ID" value="TZE83212.1"/>
    <property type="molecule type" value="Genomic_DNA"/>
</dbReference>
<evidence type="ECO:0000256" key="7">
    <source>
        <dbReference type="HAMAP-Rule" id="MF_00372"/>
    </source>
</evidence>
<feature type="binding site" evidence="7">
    <location>
        <position position="322"/>
    </location>
    <ligand>
        <name>N-formimidoyl-L-glutamate</name>
        <dbReference type="ChEBI" id="CHEBI:58928"/>
    </ligand>
</feature>
<feature type="binding site" evidence="7">
    <location>
        <position position="148"/>
    </location>
    <ligand>
        <name>N-formimidoyl-L-glutamate</name>
        <dbReference type="ChEBI" id="CHEBI:58928"/>
    </ligand>
</feature>
<dbReference type="CDD" id="cd01296">
    <property type="entry name" value="Imidazolone-5PH"/>
    <property type="match status" value="1"/>
</dbReference>
<dbReference type="Gene3D" id="2.30.40.10">
    <property type="entry name" value="Urease, subunit C, domain 1"/>
    <property type="match status" value="1"/>
</dbReference>
<feature type="binding site" evidence="7">
    <location>
        <position position="249"/>
    </location>
    <ligand>
        <name>4-imidazolone-5-propanoate</name>
        <dbReference type="ChEBI" id="CHEBI:77893"/>
    </ligand>
</feature>
<feature type="domain" description="Amidohydrolase-related" evidence="8">
    <location>
        <begin position="67"/>
        <end position="386"/>
    </location>
</feature>
<dbReference type="Proteomes" id="UP000322976">
    <property type="component" value="Unassembled WGS sequence"/>
</dbReference>
<reference evidence="9 10" key="1">
    <citation type="submission" date="2019-08" db="EMBL/GenBank/DDBJ databases">
        <title>Calorimonas adulescens gen. nov., sp. nov., an anaerobic thermophilic bacterium from Sakhalin hot spring.</title>
        <authorList>
            <person name="Khomyakova M.A."/>
            <person name="Merkel A.Y."/>
            <person name="Novikov A."/>
            <person name="Bonch-Osmolovskaya E.A."/>
            <person name="Slobodkin A.I."/>
        </authorList>
    </citation>
    <scope>NUCLEOTIDE SEQUENCE [LARGE SCALE GENOMIC DNA]</scope>
    <source>
        <strain evidence="9 10">A05MB</strain>
    </source>
</reference>
<dbReference type="InterPro" id="IPR005920">
    <property type="entry name" value="HutI"/>
</dbReference>
<feature type="binding site" evidence="7">
    <location>
        <position position="181"/>
    </location>
    <ligand>
        <name>4-imidazolone-5-propanoate</name>
        <dbReference type="ChEBI" id="CHEBI:77893"/>
    </ligand>
</feature>
<dbReference type="AlphaFoldDB" id="A0A5D8QFC8"/>
<feature type="binding site" evidence="7">
    <location>
        <position position="325"/>
    </location>
    <ligand>
        <name>4-imidazolone-5-propanoate</name>
        <dbReference type="ChEBI" id="CHEBI:77893"/>
    </ligand>
</feature>
<dbReference type="Pfam" id="PF01979">
    <property type="entry name" value="Amidohydro_1"/>
    <property type="match status" value="1"/>
</dbReference>
<feature type="binding site" evidence="7">
    <location>
        <position position="85"/>
    </location>
    <ligand>
        <name>4-imidazolone-5-propanoate</name>
        <dbReference type="ChEBI" id="CHEBI:77893"/>
    </ligand>
</feature>
<evidence type="ECO:0000256" key="2">
    <source>
        <dbReference type="ARBA" id="ARBA00022723"/>
    </source>
</evidence>
<dbReference type="GO" id="GO:0005737">
    <property type="term" value="C:cytoplasm"/>
    <property type="evidence" value="ECO:0007669"/>
    <property type="project" value="UniProtKB-SubCell"/>
</dbReference>
<dbReference type="PANTHER" id="PTHR42752:SF1">
    <property type="entry name" value="IMIDAZOLONEPROPIONASE-RELATED"/>
    <property type="match status" value="1"/>
</dbReference>
<feature type="binding site" evidence="7">
    <location>
        <position position="320"/>
    </location>
    <ligand>
        <name>Zn(2+)</name>
        <dbReference type="ChEBI" id="CHEBI:29105"/>
    </ligand>
</feature>
<feature type="binding site" evidence="7">
    <location>
        <position position="324"/>
    </location>
    <ligand>
        <name>N-formimidoyl-L-glutamate</name>
        <dbReference type="ChEBI" id="CHEBI:58928"/>
    </ligand>
</feature>
<evidence type="ECO:0000256" key="5">
    <source>
        <dbReference type="ARBA" id="ARBA00022833"/>
    </source>
</evidence>
<dbReference type="FunFam" id="3.20.20.140:FF:000007">
    <property type="entry name" value="Imidazolonepropionase"/>
    <property type="match status" value="1"/>
</dbReference>
<keyword evidence="7" id="KW-0963">Cytoplasm</keyword>
<evidence type="ECO:0000259" key="8">
    <source>
        <dbReference type="Pfam" id="PF01979"/>
    </source>
</evidence>
<feature type="binding site" evidence="7">
    <location>
        <position position="246"/>
    </location>
    <ligand>
        <name>Zn(2+)</name>
        <dbReference type="ChEBI" id="CHEBI:29105"/>
    </ligand>
</feature>
<comment type="cofactor">
    <cofactor evidence="7">
        <name>Zn(2+)</name>
        <dbReference type="ChEBI" id="CHEBI:29105"/>
    </cofactor>
    <cofactor evidence="7">
        <name>Fe(3+)</name>
        <dbReference type="ChEBI" id="CHEBI:29034"/>
    </cofactor>
    <text evidence="7">Binds 1 zinc or iron ion per subunit.</text>
</comment>
<organism evidence="9 10">
    <name type="scientific">Calorimonas adulescens</name>
    <dbReference type="NCBI Taxonomy" id="2606906"/>
    <lineage>
        <taxon>Bacteria</taxon>
        <taxon>Bacillati</taxon>
        <taxon>Bacillota</taxon>
        <taxon>Clostridia</taxon>
        <taxon>Thermoanaerobacterales</taxon>
        <taxon>Thermoanaerobacteraceae</taxon>
        <taxon>Calorimonas</taxon>
    </lineage>
</organism>
<proteinExistence type="inferred from homology"/>
<keyword evidence="5 7" id="KW-0862">Zinc</keyword>
<keyword evidence="6 7" id="KW-0408">Iron</keyword>
<sequence length="413" mass="44584">MKVDTLIKCATIATPLGSTPKKGREMGDIQIIENGYIAIDDGIIVEVAEGESSRIEAKNTINAEGKVVTPGLVDPHTHLVHAGSRENEMALKLHGMTYLEILKNGGGILSTVKATRSASDGAIISQILKSLRRMLKYGTTTAEVKSGYGLNTEQELRLLRLIHNLDSLQPIDIVPTFMGAHAVPEEYMGDKDAYVHLVVEDMLPKVAEEGLARYCDVFCEEGVFDINDSKYILLRARELGLGLKIHADEINPMGGAELAAELKAVSADHLLASTDEGLMKMKEADVIAVLLPVTSFSLEEKFARARDMIEMGMAVALATDYNPGSSPTESMQLVMNMAAIKLKMTPEEILTAATLNAACAIGMGELIGSIEEGKAGDVVIFDAPNLNYIPYHLGVNLSNTVIKRGSIVYKAQE</sequence>
<dbReference type="HAMAP" id="MF_00372">
    <property type="entry name" value="HutI"/>
    <property type="match status" value="1"/>
</dbReference>
<dbReference type="SUPFAM" id="SSF51338">
    <property type="entry name" value="Composite domain of metallo-dependent hydrolases"/>
    <property type="match status" value="1"/>
</dbReference>
<comment type="caution">
    <text evidence="9">The sequence shown here is derived from an EMBL/GenBank/DDBJ whole genome shotgun (WGS) entry which is preliminary data.</text>
</comment>
<dbReference type="GO" id="GO:0019557">
    <property type="term" value="P:L-histidine catabolic process to glutamate and formate"/>
    <property type="evidence" value="ECO:0007669"/>
    <property type="project" value="UniProtKB-UniPathway"/>
</dbReference>
<dbReference type="InterPro" id="IPR011059">
    <property type="entry name" value="Metal-dep_hydrolase_composite"/>
</dbReference>
<feature type="binding site" evidence="7">
    <location>
        <position position="148"/>
    </location>
    <ligand>
        <name>4-imidazolone-5-propanoate</name>
        <dbReference type="ChEBI" id="CHEBI:77893"/>
    </ligand>
</feature>
<dbReference type="GO" id="GO:0008270">
    <property type="term" value="F:zinc ion binding"/>
    <property type="evidence" value="ECO:0007669"/>
    <property type="project" value="UniProtKB-UniRule"/>
</dbReference>
<comment type="catalytic activity">
    <reaction evidence="7">
        <text>4-imidazolone-5-propanoate + H2O = N-formimidoyl-L-glutamate</text>
        <dbReference type="Rhea" id="RHEA:23660"/>
        <dbReference type="ChEBI" id="CHEBI:15377"/>
        <dbReference type="ChEBI" id="CHEBI:58928"/>
        <dbReference type="ChEBI" id="CHEBI:77893"/>
        <dbReference type="EC" id="3.5.2.7"/>
    </reaction>
</comment>